<protein>
    <submittedName>
        <fullName evidence="5">Cell wall protein</fullName>
    </submittedName>
</protein>
<feature type="compositionally biased region" description="Basic and acidic residues" evidence="1">
    <location>
        <begin position="172"/>
        <end position="199"/>
    </location>
</feature>
<feature type="region of interest" description="Disordered" evidence="1">
    <location>
        <begin position="135"/>
        <end position="207"/>
    </location>
</feature>
<feature type="compositionally biased region" description="Low complexity" evidence="1">
    <location>
        <begin position="137"/>
        <end position="157"/>
    </location>
</feature>
<keyword evidence="2" id="KW-0472">Membrane</keyword>
<gene>
    <name evidence="5" type="ORF">BBP16_02300</name>
</gene>
<reference evidence="5 6" key="1">
    <citation type="submission" date="2016-07" db="EMBL/GenBank/DDBJ databases">
        <title>Genome sequencing project for further understanding the molecular mechanisms of preventing non-alcoholic fatty liver disease.</title>
        <authorList>
            <person name="Wang H."/>
        </authorList>
    </citation>
    <scope>NUCLEOTIDE SEQUENCE [LARGE SCALE GENOMIC DNA]</scope>
    <source>
        <strain evidence="5 6">BS15</strain>
    </source>
</reference>
<dbReference type="InterPro" id="IPR012706">
    <property type="entry name" value="Rib_alpha_Esp_rpt"/>
</dbReference>
<evidence type="ECO:0000259" key="4">
    <source>
        <dbReference type="Pfam" id="PF08428"/>
    </source>
</evidence>
<feature type="transmembrane region" description="Helical" evidence="2">
    <location>
        <begin position="258"/>
        <end position="275"/>
    </location>
</feature>
<evidence type="ECO:0000313" key="6">
    <source>
        <dbReference type="Proteomes" id="UP000094691"/>
    </source>
</evidence>
<dbReference type="AlphaFoldDB" id="A0A9W3SL57"/>
<name>A0A9W3SL57_LACJH</name>
<proteinExistence type="predicted"/>
<feature type="domain" description="Rib" evidence="4">
    <location>
        <begin position="66"/>
        <end position="136"/>
    </location>
</feature>
<keyword evidence="2" id="KW-1133">Transmembrane helix</keyword>
<evidence type="ECO:0000256" key="1">
    <source>
        <dbReference type="SAM" id="MobiDB-lite"/>
    </source>
</evidence>
<dbReference type="EMBL" id="CP016400">
    <property type="protein sequence ID" value="AOG25795.1"/>
    <property type="molecule type" value="Genomic_DNA"/>
</dbReference>
<dbReference type="Pfam" id="PF08428">
    <property type="entry name" value="Rib"/>
    <property type="match status" value="1"/>
</dbReference>
<accession>A0A9W3SL57</accession>
<evidence type="ECO:0000256" key="2">
    <source>
        <dbReference type="SAM" id="Phobius"/>
    </source>
</evidence>
<keyword evidence="2" id="KW-0812">Transmembrane</keyword>
<feature type="chain" id="PRO_5040870386" evidence="3">
    <location>
        <begin position="32"/>
        <end position="283"/>
    </location>
</feature>
<evidence type="ECO:0000313" key="5">
    <source>
        <dbReference type="EMBL" id="AOG25795.1"/>
    </source>
</evidence>
<evidence type="ECO:0000256" key="3">
    <source>
        <dbReference type="SAM" id="SignalP"/>
    </source>
</evidence>
<feature type="compositionally biased region" description="Polar residues" evidence="1">
    <location>
        <begin position="161"/>
        <end position="171"/>
    </location>
</feature>
<dbReference type="InterPro" id="IPR059115">
    <property type="entry name" value="Rib"/>
</dbReference>
<organism evidence="5 6">
    <name type="scientific">Lactobacillus johnsonii</name>
    <dbReference type="NCBI Taxonomy" id="33959"/>
    <lineage>
        <taxon>Bacteria</taxon>
        <taxon>Bacillati</taxon>
        <taxon>Bacillota</taxon>
        <taxon>Bacilli</taxon>
        <taxon>Lactobacillales</taxon>
        <taxon>Lactobacillaceae</taxon>
        <taxon>Lactobacillus</taxon>
    </lineage>
</organism>
<sequence length="283" mass="29586">MMRKVKKRSIITSLGAAAMLASLSVGGTAFAASTTSAESSTATTDQAKTYQTQLEEHKNLQAYTNPLTVRALTTTKGVLPDATSGISNWSQVPAGTVAAWDNKPEVNKAGTSYGTVYVTFPDGSRSRLAVYVTVKDSAASQSSKNTNTTSSDKNSSAMVASKSTAKSSQVESEAKTSAKDTDNDTEKTTTVDKADKDQAAKSSSKANKDVVVKDLGSTTVTEKNVSVVSNAKDKDKSSNPISVATRLPETVAKATNPFVIICGALIAAVSGAVIWSKKLKKRN</sequence>
<dbReference type="NCBIfam" id="TIGR02331">
    <property type="entry name" value="rib_alpha"/>
    <property type="match status" value="1"/>
</dbReference>
<dbReference type="Proteomes" id="UP000094691">
    <property type="component" value="Chromosome"/>
</dbReference>
<keyword evidence="3" id="KW-0732">Signal</keyword>
<feature type="signal peptide" evidence="3">
    <location>
        <begin position="1"/>
        <end position="31"/>
    </location>
</feature>